<proteinExistence type="predicted"/>
<organism evidence="1 2">
    <name type="scientific">Vibrio harveyi</name>
    <name type="common">Beneckea harveyi</name>
    <dbReference type="NCBI Taxonomy" id="669"/>
    <lineage>
        <taxon>Bacteria</taxon>
        <taxon>Pseudomonadati</taxon>
        <taxon>Pseudomonadota</taxon>
        <taxon>Gammaproteobacteria</taxon>
        <taxon>Vibrionales</taxon>
        <taxon>Vibrionaceae</taxon>
        <taxon>Vibrio</taxon>
    </lineage>
</organism>
<feature type="non-terminal residue" evidence="1">
    <location>
        <position position="1"/>
    </location>
</feature>
<evidence type="ECO:0000313" key="2">
    <source>
        <dbReference type="Proteomes" id="UP000008367"/>
    </source>
</evidence>
<dbReference type="Proteomes" id="UP000008367">
    <property type="component" value="Unassembled WGS sequence"/>
</dbReference>
<dbReference type="EMBL" id="AJSR01001090">
    <property type="protein sequence ID" value="EKM31656.1"/>
    <property type="molecule type" value="Genomic_DNA"/>
</dbReference>
<gene>
    <name evidence="1" type="ORF">VCHENC02_2724B</name>
</gene>
<comment type="caution">
    <text evidence="1">The sequence shown here is derived from an EMBL/GenBank/DDBJ whole genome shotgun (WGS) entry which is preliminary data.</text>
</comment>
<evidence type="ECO:0000313" key="1">
    <source>
        <dbReference type="EMBL" id="EKM31656.1"/>
    </source>
</evidence>
<dbReference type="AlphaFoldDB" id="A0A454CZ30"/>
<reference evidence="1 2" key="1">
    <citation type="submission" date="2012-10" db="EMBL/GenBank/DDBJ databases">
        <title>Genome sequence of Vibrio Cholerae HENC-02.</title>
        <authorList>
            <person name="Eppinger M."/>
            <person name="Hasan N.A."/>
            <person name="Sengamalay N."/>
            <person name="Hine E."/>
            <person name="Su Q."/>
            <person name="Daugherty S.C."/>
            <person name="Young S."/>
            <person name="Sadzewicz L."/>
            <person name="Tallon L."/>
            <person name="Cebula T.A."/>
            <person name="Ravel J."/>
            <person name="Colwell R.R."/>
        </authorList>
    </citation>
    <scope>NUCLEOTIDE SEQUENCE [LARGE SCALE GENOMIC DNA]</scope>
    <source>
        <strain evidence="1 2">HENC-02</strain>
    </source>
</reference>
<protein>
    <submittedName>
        <fullName evidence="1">Uncharacterized protein</fullName>
    </submittedName>
</protein>
<accession>A0A454CZ30</accession>
<sequence>ILIPFMVCSSTFTLTPYQHNALGTYE</sequence>
<name>A0A454CZ30_VIBHA</name>